<dbReference type="Gene3D" id="3.80.10.10">
    <property type="entry name" value="Ribonuclease Inhibitor"/>
    <property type="match status" value="7"/>
</dbReference>
<dbReference type="InterPro" id="IPR003591">
    <property type="entry name" value="Leu-rich_rpt_typical-subtyp"/>
</dbReference>
<dbReference type="PANTHER" id="PTHR48063">
    <property type="entry name" value="LRR RECEPTOR-LIKE KINASE"/>
    <property type="match status" value="1"/>
</dbReference>
<dbReference type="SUPFAM" id="SSF52047">
    <property type="entry name" value="RNI-like"/>
    <property type="match status" value="1"/>
</dbReference>
<comment type="subcellular location">
    <subcellularLocation>
        <location evidence="1">Cell membrane</location>
        <topology evidence="1">Single-pass type I membrane protein</topology>
    </subcellularLocation>
</comment>
<keyword evidence="4" id="KW-0433">Leucine-rich repeat</keyword>
<dbReference type="GO" id="GO:0005886">
    <property type="term" value="C:plasma membrane"/>
    <property type="evidence" value="ECO:0007669"/>
    <property type="project" value="UniProtKB-SubCell"/>
</dbReference>
<evidence type="ECO:0000256" key="10">
    <source>
        <dbReference type="ARBA" id="ARBA00023170"/>
    </source>
</evidence>
<dbReference type="PRINTS" id="PR00019">
    <property type="entry name" value="LEURICHRPT"/>
</dbReference>
<protein>
    <recommendedName>
        <fullName evidence="14">Leucine-rich repeat-containing N-terminal plant-type domain-containing protein</fullName>
    </recommendedName>
</protein>
<evidence type="ECO:0000256" key="3">
    <source>
        <dbReference type="ARBA" id="ARBA00022475"/>
    </source>
</evidence>
<keyword evidence="16" id="KW-1185">Reference proteome</keyword>
<dbReference type="SMART" id="SM00369">
    <property type="entry name" value="LRR_TYP"/>
    <property type="match status" value="14"/>
</dbReference>
<keyword evidence="8 12" id="KW-1133">Transmembrane helix</keyword>
<dbReference type="Pfam" id="PF00560">
    <property type="entry name" value="LRR_1"/>
    <property type="match status" value="9"/>
</dbReference>
<dbReference type="FunFam" id="3.80.10.10:FF:000041">
    <property type="entry name" value="LRR receptor-like serine/threonine-protein kinase ERECTA"/>
    <property type="match status" value="1"/>
</dbReference>
<keyword evidence="11" id="KW-0325">Glycoprotein</keyword>
<dbReference type="SUPFAM" id="SSF52058">
    <property type="entry name" value="L domain-like"/>
    <property type="match status" value="4"/>
</dbReference>
<evidence type="ECO:0000256" key="5">
    <source>
        <dbReference type="ARBA" id="ARBA00022692"/>
    </source>
</evidence>
<feature type="transmembrane region" description="Helical" evidence="12">
    <location>
        <begin position="1608"/>
        <end position="1631"/>
    </location>
</feature>
<proteinExistence type="inferred from homology"/>
<reference evidence="15 16" key="1">
    <citation type="journal article" date="2020" name="bioRxiv">
        <title>Sequence and annotation of 42 cannabis genomes reveals extensive copy number variation in cannabinoid synthesis and pathogen resistance genes.</title>
        <authorList>
            <person name="Mckernan K.J."/>
            <person name="Helbert Y."/>
            <person name="Kane L.T."/>
            <person name="Ebling H."/>
            <person name="Zhang L."/>
            <person name="Liu B."/>
            <person name="Eaton Z."/>
            <person name="Mclaughlin S."/>
            <person name="Kingan S."/>
            <person name="Baybayan P."/>
            <person name="Concepcion G."/>
            <person name="Jordan M."/>
            <person name="Riva A."/>
            <person name="Barbazuk W."/>
            <person name="Harkins T."/>
        </authorList>
    </citation>
    <scope>NUCLEOTIDE SEQUENCE [LARGE SCALE GENOMIC DNA]</scope>
    <source>
        <strain evidence="16">cv. Jamaican Lion 4</strain>
        <tissue evidence="15">Leaf</tissue>
    </source>
</reference>
<keyword evidence="5 12" id="KW-0812">Transmembrane</keyword>
<dbReference type="InterPro" id="IPR001611">
    <property type="entry name" value="Leu-rich_rpt"/>
</dbReference>
<evidence type="ECO:0000256" key="8">
    <source>
        <dbReference type="ARBA" id="ARBA00022989"/>
    </source>
</evidence>
<keyword evidence="7" id="KW-0677">Repeat</keyword>
<dbReference type="Proteomes" id="UP000583929">
    <property type="component" value="Unassembled WGS sequence"/>
</dbReference>
<dbReference type="Pfam" id="PF08263">
    <property type="entry name" value="LRRNT_2"/>
    <property type="match status" value="2"/>
</dbReference>
<organism evidence="15 16">
    <name type="scientific">Cannabis sativa</name>
    <name type="common">Hemp</name>
    <name type="synonym">Marijuana</name>
    <dbReference type="NCBI Taxonomy" id="3483"/>
    <lineage>
        <taxon>Eukaryota</taxon>
        <taxon>Viridiplantae</taxon>
        <taxon>Streptophyta</taxon>
        <taxon>Embryophyta</taxon>
        <taxon>Tracheophyta</taxon>
        <taxon>Spermatophyta</taxon>
        <taxon>Magnoliopsida</taxon>
        <taxon>eudicotyledons</taxon>
        <taxon>Gunneridae</taxon>
        <taxon>Pentapetalae</taxon>
        <taxon>rosids</taxon>
        <taxon>fabids</taxon>
        <taxon>Rosales</taxon>
        <taxon>Cannabaceae</taxon>
        <taxon>Cannabis</taxon>
    </lineage>
</organism>
<keyword evidence="3" id="KW-1003">Cell membrane</keyword>
<comment type="caution">
    <text evidence="15">The sequence shown here is derived from an EMBL/GenBank/DDBJ whole genome shotgun (WGS) entry which is preliminary data.</text>
</comment>
<evidence type="ECO:0000256" key="4">
    <source>
        <dbReference type="ARBA" id="ARBA00022614"/>
    </source>
</evidence>
<dbReference type="FunFam" id="3.80.10.10:FF:000111">
    <property type="entry name" value="LRR receptor-like serine/threonine-protein kinase ERECTA"/>
    <property type="match status" value="1"/>
</dbReference>
<evidence type="ECO:0000256" key="11">
    <source>
        <dbReference type="ARBA" id="ARBA00023180"/>
    </source>
</evidence>
<evidence type="ECO:0000259" key="14">
    <source>
        <dbReference type="Pfam" id="PF08263"/>
    </source>
</evidence>
<dbReference type="InterPro" id="IPR046956">
    <property type="entry name" value="RLP23-like"/>
</dbReference>
<dbReference type="SMART" id="SM00365">
    <property type="entry name" value="LRR_SD22"/>
    <property type="match status" value="6"/>
</dbReference>
<keyword evidence="10" id="KW-0675">Receptor</keyword>
<dbReference type="PANTHER" id="PTHR48063:SF101">
    <property type="entry name" value="LRR RECEPTOR-LIKE SERINE_THREONINE-PROTEIN KINASE FLS2"/>
    <property type="match status" value="1"/>
</dbReference>
<sequence length="1634" mass="183475">MKMMIVAVLVLIMVGNMESRSTNSVNYYDHEQGQCIEKEKQALLNFKTALDDPGKNLSSWTNNPNNNSNNQNCCNWRGITCDSQTNHIIKIDFSSVYEININGVINGSSSLVELESLEYLDFSGQKFTQIPKFLGALKNLIHLVLPLSGVIPYELGNLTKLEYLDLSSSSDQNKMVVDNFGWLSHLTSLKNFVLANVHFTTSGLESFRVPSSLLSLRVSKSILPKVDTFPFSNSSNFLETLSLTQNSIHPDAITLFLNSSMNLIDLTFQENIINGSFPNSFGHKDYLRNVYLSNNEVGSSKGLLKSLRNLSNLIILDISMNNIGGTIHDLFETLSSTKNSLEVLRLSSNKLKGLILDDPEKTFPSLKYLDLGYNLVEGPFPNRLSQFPNLDELYLNNNNFTGLLPDLSSMFNLKVFNGAHNNFNGTSSYGIAQLYHLVRLDVSWNSFNGEFSLQDCPSLKFLDISYNSVRLKFKSNWVPSFQLSNLMLSSSKLGPKFPHWLQTQFNLSYLDISNDEISGLIPSWFGNITSKLYYLNMSCNLLGGTLPNFPLQSSPFFPSYEPIYVDLSFNKFQGSIPHFLSNATVLYLSNNKFNDCKPFLCQTIDIETLFLDISYNHLFGSLPSDCLKNTHFFVLKLNNNRLFGEIPNSICSSSYSSIETLQLGHNNFSGKFPSTLKNCTQLRVLDLGDNNLEDALPLWIGEALTDLVLLSVKSNQVYGNVPLNLCYLTKIQILDLSQNNLSGSIPSCFENFTSMVEEPIYGSTILVFFRRFPGPFIFFHNIASIVWKGTEYEYRKNLGLLRIIDLSSNKLNGEIPIEVTNLVQLVQLNLSRNELSGNIPKKMGSLSKLESLDLSHNKLSGKIPTSLGEVSMLDYLDLSNNKLSGRIPTSTQLQSFNASSYAKNFALCGVPLTSSCPGDETSLQSFSTSNGSENDDKWFNMSSVYMGIGVGFFIGFCGNFMLDHSWRFAYLHQNYCIETERQALLNLKKGFVDYGNRLSSWTSTRQDCCAWRGIRCDNLTHHVISLDLHSNDNDSILLSGEINPSLVELPYLRYLDLSYNNFTNNLNTTLFNKPLGHLNLSRSEIEGQLSIFSNFSFLRVLDLSNNKLSGTFPEDIGKLQHLEVLDVSSNFLTGVVTEFHFEKLSKLKNLHLHDNSLTLKINSSTWVPPFQLDSLILRSCKLGPQFPIWLKTQINLSSLDISNSSIQDTIPNWFSNHFTKLNFLNLSSNQFYGHIPFYLSYVEILDLSYNRFNTNLRSLLCEPINGTTKLLDISNNMLSGSLPNCHWNLKNLIVLKLDKNNLIGVIPTSIGLSNRIQYLLLGHNNFSGNFPSSLKNCTQLRVLDVKANKLKGNIPIWIGEKLTNLIFLRLKSNNFHGVIPPSMCHLHFIQIFDLSNNNISGFIPSCINNFTSMVDKRNIQKMSNISTEVSLDNNRHQVLLYEIVTMIMWKGVLRQYSKTLGLLRFIDLSRNELTGKIPEELCNLVELIQLNLSRNSLSGSIPMEIGNLNKLDSLDLSRNKLSSVIPTSLASISSLSFLNLSSNKLLGRIPIGTQLQSFNASIYIDNDGLCGLPLNNSCLGDETPNSPKDIHDPSDAEEYDEGWLNMSWLYMGIGVGFVVGFVGVCGTLLLITSF</sequence>
<evidence type="ECO:0000256" key="7">
    <source>
        <dbReference type="ARBA" id="ARBA00022737"/>
    </source>
</evidence>
<dbReference type="FunFam" id="3.80.10.10:FF:001347">
    <property type="entry name" value="LRR receptor-like serine/threonine-protein kinase GSO2"/>
    <property type="match status" value="1"/>
</dbReference>
<evidence type="ECO:0000313" key="15">
    <source>
        <dbReference type="EMBL" id="KAF4363341.1"/>
    </source>
</evidence>
<dbReference type="PROSITE" id="PS51450">
    <property type="entry name" value="LRR"/>
    <property type="match status" value="2"/>
</dbReference>
<dbReference type="Pfam" id="PF13855">
    <property type="entry name" value="LRR_8"/>
    <property type="match status" value="3"/>
</dbReference>
<feature type="domain" description="Leucine-rich repeat-containing N-terminal plant-type" evidence="14">
    <location>
        <begin position="38"/>
        <end position="82"/>
    </location>
</feature>
<evidence type="ECO:0000256" key="13">
    <source>
        <dbReference type="SAM" id="SignalP"/>
    </source>
</evidence>
<evidence type="ECO:0000256" key="6">
    <source>
        <dbReference type="ARBA" id="ARBA00022729"/>
    </source>
</evidence>
<dbReference type="InterPro" id="IPR013210">
    <property type="entry name" value="LRR_N_plant-typ"/>
</dbReference>
<comment type="similarity">
    <text evidence="2">Belongs to the RLP family.</text>
</comment>
<feature type="signal peptide" evidence="13">
    <location>
        <begin position="1"/>
        <end position="19"/>
    </location>
</feature>
<feature type="chain" id="PRO_5029654799" description="Leucine-rich repeat-containing N-terminal plant-type domain-containing protein" evidence="13">
    <location>
        <begin position="20"/>
        <end position="1634"/>
    </location>
</feature>
<dbReference type="InterPro" id="IPR032675">
    <property type="entry name" value="LRR_dom_sf"/>
</dbReference>
<keyword evidence="9 12" id="KW-0472">Membrane</keyword>
<accession>A0A7J6EY29</accession>
<evidence type="ECO:0000256" key="1">
    <source>
        <dbReference type="ARBA" id="ARBA00004251"/>
    </source>
</evidence>
<gene>
    <name evidence="15" type="ORF">G4B88_002088</name>
</gene>
<name>A0A7J6EY29_CANSA</name>
<evidence type="ECO:0000256" key="2">
    <source>
        <dbReference type="ARBA" id="ARBA00009592"/>
    </source>
</evidence>
<dbReference type="EMBL" id="JAATIQ010000297">
    <property type="protein sequence ID" value="KAF4363341.1"/>
    <property type="molecule type" value="Genomic_DNA"/>
</dbReference>
<evidence type="ECO:0000256" key="12">
    <source>
        <dbReference type="SAM" id="Phobius"/>
    </source>
</evidence>
<dbReference type="FunFam" id="3.80.10.10:FF:000213">
    <property type="entry name" value="Tyrosine-sulfated glycopeptide receptor 1"/>
    <property type="match status" value="1"/>
</dbReference>
<keyword evidence="6 13" id="KW-0732">Signal</keyword>
<evidence type="ECO:0000256" key="9">
    <source>
        <dbReference type="ARBA" id="ARBA00023136"/>
    </source>
</evidence>
<feature type="domain" description="Leucine-rich repeat-containing N-terminal plant-type" evidence="14">
    <location>
        <begin position="978"/>
        <end position="1017"/>
    </location>
</feature>
<evidence type="ECO:0000313" key="16">
    <source>
        <dbReference type="Proteomes" id="UP000583929"/>
    </source>
</evidence>